<proteinExistence type="predicted"/>
<reference evidence="1 2" key="1">
    <citation type="submission" date="2022-07" db="EMBL/GenBank/DDBJ databases">
        <title>Novel species in genus Arthrobacter.</title>
        <authorList>
            <person name="Liu Y."/>
        </authorList>
    </citation>
    <scope>NUCLEOTIDE SEQUENCE [LARGE SCALE GENOMIC DNA]</scope>
    <source>
        <strain evidence="2">zg-Y859</strain>
    </source>
</reference>
<evidence type="ECO:0000313" key="1">
    <source>
        <dbReference type="EMBL" id="MCQ1950697.1"/>
    </source>
</evidence>
<evidence type="ECO:0000313" key="2">
    <source>
        <dbReference type="Proteomes" id="UP001206924"/>
    </source>
</evidence>
<dbReference type="Proteomes" id="UP001206924">
    <property type="component" value="Unassembled WGS sequence"/>
</dbReference>
<dbReference type="RefSeq" id="WP_255798259.1">
    <property type="nucleotide sequence ID" value="NZ_JANFLP010000013.1"/>
</dbReference>
<name>A0ABT1NUC6_9MICC</name>
<dbReference type="EMBL" id="JANFLP010000013">
    <property type="protein sequence ID" value="MCQ1950697.1"/>
    <property type="molecule type" value="Genomic_DNA"/>
</dbReference>
<comment type="caution">
    <text evidence="1">The sequence shown here is derived from an EMBL/GenBank/DDBJ whole genome shotgun (WGS) entry which is preliminary data.</text>
</comment>
<sequence length="166" mass="18290">MEPQVNSSQAAVLDTNRTSREIFDDFMATSDAAIQATGALEGWRFTDEAPWSPVHEQPILAETCGEGDNTTGPWHFEHVLLGEPAENPEADRDQMRRYLESQGMEITAQFQPEPHEPAHAPWTVSGKSPDGVKIKYSSNHLGRGFIVTSECSSHPSMQEVVSPTTP</sequence>
<gene>
    <name evidence="1" type="ORF">NNX28_12280</name>
</gene>
<organism evidence="1 2">
    <name type="scientific">Arthrobacter jinronghuae</name>
    <dbReference type="NCBI Taxonomy" id="2964609"/>
    <lineage>
        <taxon>Bacteria</taxon>
        <taxon>Bacillati</taxon>
        <taxon>Actinomycetota</taxon>
        <taxon>Actinomycetes</taxon>
        <taxon>Micrococcales</taxon>
        <taxon>Micrococcaceae</taxon>
        <taxon>Arthrobacter</taxon>
    </lineage>
</organism>
<keyword evidence="2" id="KW-1185">Reference proteome</keyword>
<protein>
    <submittedName>
        <fullName evidence="1">Uncharacterized protein</fullName>
    </submittedName>
</protein>
<accession>A0ABT1NUC6</accession>